<reference evidence="2" key="1">
    <citation type="submission" date="2022-11" db="UniProtKB">
        <authorList>
            <consortium name="WormBaseParasite"/>
        </authorList>
    </citation>
    <scope>IDENTIFICATION</scope>
</reference>
<name>A0AC34RER7_9BILA</name>
<sequence>MSEELSMIIAALTQGKTRLTQEYPPKSSKFYKEHKKIQPDFESPFFSYDSTDAILKTCDGLEIPVHKLMLSSPMATEFSKLIKTDQINDGKTIFKIDLPFFAAQIIVDYLHWKPTENLAIETAAILFEWLDKNSGVFIQHLKDETLKILKPADCLKAWKVFHKLDFPK</sequence>
<organism evidence="1 2">
    <name type="scientific">Panagrolaimus sp. JU765</name>
    <dbReference type="NCBI Taxonomy" id="591449"/>
    <lineage>
        <taxon>Eukaryota</taxon>
        <taxon>Metazoa</taxon>
        <taxon>Ecdysozoa</taxon>
        <taxon>Nematoda</taxon>
        <taxon>Chromadorea</taxon>
        <taxon>Rhabditida</taxon>
        <taxon>Tylenchina</taxon>
        <taxon>Panagrolaimomorpha</taxon>
        <taxon>Panagrolaimoidea</taxon>
        <taxon>Panagrolaimidae</taxon>
        <taxon>Panagrolaimus</taxon>
    </lineage>
</organism>
<proteinExistence type="predicted"/>
<evidence type="ECO:0000313" key="2">
    <source>
        <dbReference type="WBParaSite" id="JU765_v2.g6119.t1"/>
    </source>
</evidence>
<dbReference type="Proteomes" id="UP000887576">
    <property type="component" value="Unplaced"/>
</dbReference>
<accession>A0AC34RER7</accession>
<protein>
    <submittedName>
        <fullName evidence="2">BTB domain-containing protein</fullName>
    </submittedName>
</protein>
<dbReference type="WBParaSite" id="JU765_v2.g6119.t1">
    <property type="protein sequence ID" value="JU765_v2.g6119.t1"/>
    <property type="gene ID" value="JU765_v2.g6119"/>
</dbReference>
<evidence type="ECO:0000313" key="1">
    <source>
        <dbReference type="Proteomes" id="UP000887576"/>
    </source>
</evidence>